<protein>
    <recommendedName>
        <fullName evidence="4">Transmembrane protein</fullName>
    </recommendedName>
</protein>
<keyword evidence="1" id="KW-0472">Membrane</keyword>
<proteinExistence type="predicted"/>
<dbReference type="Proteomes" id="UP000824782">
    <property type="component" value="Unassembled WGS sequence"/>
</dbReference>
<evidence type="ECO:0008006" key="4">
    <source>
        <dbReference type="Google" id="ProtNLM"/>
    </source>
</evidence>
<gene>
    <name evidence="2" type="ORF">GDO81_013351</name>
</gene>
<feature type="transmembrane region" description="Helical" evidence="1">
    <location>
        <begin position="78"/>
        <end position="98"/>
    </location>
</feature>
<keyword evidence="1" id="KW-1133">Transmembrane helix</keyword>
<sequence>MGYSKPLYTSSVSNRGVNNLHDLQPKISFLTSEMPISHSLLLLILWTRFQACFQGCSPVSSKCIALYLLNSKHDGECFFFVSVVNVNYIVVNVFFCILMKITKIKPTIFKECAFPCNPYGQFCYTCKGLITLGKGLIGAKWLINNYMIFLCKQRYNYRDTEIITQKPQLIISPQDGTRLPTDNKPPV</sequence>
<keyword evidence="3" id="KW-1185">Reference proteome</keyword>
<comment type="caution">
    <text evidence="2">The sequence shown here is derived from an EMBL/GenBank/DDBJ whole genome shotgun (WGS) entry which is preliminary data.</text>
</comment>
<accession>A0AAV7B2H1</accession>
<keyword evidence="1" id="KW-0812">Transmembrane</keyword>
<evidence type="ECO:0000256" key="1">
    <source>
        <dbReference type="SAM" id="Phobius"/>
    </source>
</evidence>
<organism evidence="2 3">
    <name type="scientific">Engystomops pustulosus</name>
    <name type="common">Tungara frog</name>
    <name type="synonym">Physalaemus pustulosus</name>
    <dbReference type="NCBI Taxonomy" id="76066"/>
    <lineage>
        <taxon>Eukaryota</taxon>
        <taxon>Metazoa</taxon>
        <taxon>Chordata</taxon>
        <taxon>Craniata</taxon>
        <taxon>Vertebrata</taxon>
        <taxon>Euteleostomi</taxon>
        <taxon>Amphibia</taxon>
        <taxon>Batrachia</taxon>
        <taxon>Anura</taxon>
        <taxon>Neobatrachia</taxon>
        <taxon>Hyloidea</taxon>
        <taxon>Leptodactylidae</taxon>
        <taxon>Leiuperinae</taxon>
        <taxon>Engystomops</taxon>
    </lineage>
</organism>
<name>A0AAV7B2H1_ENGPU</name>
<dbReference type="EMBL" id="WNYA01000006">
    <property type="protein sequence ID" value="KAG8566729.1"/>
    <property type="molecule type" value="Genomic_DNA"/>
</dbReference>
<dbReference type="AlphaFoldDB" id="A0AAV7B2H1"/>
<reference evidence="2" key="1">
    <citation type="thesis" date="2020" institute="ProQuest LLC" country="789 East Eisenhower Parkway, Ann Arbor, MI, USA">
        <title>Comparative Genomics and Chromosome Evolution.</title>
        <authorList>
            <person name="Mudd A.B."/>
        </authorList>
    </citation>
    <scope>NUCLEOTIDE SEQUENCE</scope>
    <source>
        <strain evidence="2">237g6f4</strain>
        <tissue evidence="2">Blood</tissue>
    </source>
</reference>
<evidence type="ECO:0000313" key="3">
    <source>
        <dbReference type="Proteomes" id="UP000824782"/>
    </source>
</evidence>
<evidence type="ECO:0000313" key="2">
    <source>
        <dbReference type="EMBL" id="KAG8566729.1"/>
    </source>
</evidence>